<reference evidence="2" key="1">
    <citation type="submission" date="2025-08" db="UniProtKB">
        <authorList>
            <consortium name="Ensembl"/>
        </authorList>
    </citation>
    <scope>IDENTIFICATION</scope>
</reference>
<feature type="signal peptide" evidence="1">
    <location>
        <begin position="1"/>
        <end position="16"/>
    </location>
</feature>
<dbReference type="Ensembl" id="ENSSGRT00000097892.1">
    <property type="protein sequence ID" value="ENSSGRP00000091971.1"/>
    <property type="gene ID" value="ENSSGRG00000046091.1"/>
</dbReference>
<organism evidence="2 3">
    <name type="scientific">Sinocyclocheilus grahami</name>
    <name type="common">Dianchi golden-line fish</name>
    <name type="synonym">Barbus grahami</name>
    <dbReference type="NCBI Taxonomy" id="75366"/>
    <lineage>
        <taxon>Eukaryota</taxon>
        <taxon>Metazoa</taxon>
        <taxon>Chordata</taxon>
        <taxon>Craniata</taxon>
        <taxon>Vertebrata</taxon>
        <taxon>Euteleostomi</taxon>
        <taxon>Actinopterygii</taxon>
        <taxon>Neopterygii</taxon>
        <taxon>Teleostei</taxon>
        <taxon>Ostariophysi</taxon>
        <taxon>Cypriniformes</taxon>
        <taxon>Cyprinidae</taxon>
        <taxon>Cyprininae</taxon>
        <taxon>Sinocyclocheilus</taxon>
    </lineage>
</organism>
<reference evidence="2" key="2">
    <citation type="submission" date="2025-09" db="UniProtKB">
        <authorList>
            <consortium name="Ensembl"/>
        </authorList>
    </citation>
    <scope>IDENTIFICATION</scope>
</reference>
<dbReference type="InParanoid" id="A0A672RSH0"/>
<accession>A0A672RSH0</accession>
<dbReference type="AlphaFoldDB" id="A0A672RSH0"/>
<name>A0A672RSH0_SINGR</name>
<keyword evidence="1" id="KW-0732">Signal</keyword>
<dbReference type="Proteomes" id="UP000472262">
    <property type="component" value="Unassembled WGS sequence"/>
</dbReference>
<proteinExistence type="predicted"/>
<protein>
    <submittedName>
        <fullName evidence="2">Uncharacterized protein</fullName>
    </submittedName>
</protein>
<evidence type="ECO:0000313" key="2">
    <source>
        <dbReference type="Ensembl" id="ENSSGRP00000091971.1"/>
    </source>
</evidence>
<sequence>MLSALILLLNLGGAVALKICSFNIKSFGESKISKPDVLDIIVEVSFLCFILHAI</sequence>
<feature type="chain" id="PRO_5025673395" evidence="1">
    <location>
        <begin position="17"/>
        <end position="54"/>
    </location>
</feature>
<evidence type="ECO:0000313" key="3">
    <source>
        <dbReference type="Proteomes" id="UP000472262"/>
    </source>
</evidence>
<evidence type="ECO:0000256" key="1">
    <source>
        <dbReference type="SAM" id="SignalP"/>
    </source>
</evidence>
<keyword evidence="3" id="KW-1185">Reference proteome</keyword>